<proteinExistence type="inferred from homology"/>
<keyword evidence="8" id="KW-1185">Reference proteome</keyword>
<feature type="domain" description="Phospholipid/glycerol acyltransferase" evidence="6">
    <location>
        <begin position="82"/>
        <end position="195"/>
    </location>
</feature>
<keyword evidence="5" id="KW-0812">Transmembrane</keyword>
<dbReference type="Pfam" id="PF01553">
    <property type="entry name" value="Acyltransferase"/>
    <property type="match status" value="1"/>
</dbReference>
<dbReference type="NCBIfam" id="TIGR00530">
    <property type="entry name" value="AGP_acyltrn"/>
    <property type="match status" value="1"/>
</dbReference>
<keyword evidence="4" id="KW-0443">Lipid metabolism</keyword>
<keyword evidence="4" id="KW-0444">Lipid biosynthesis</keyword>
<gene>
    <name evidence="7" type="ORF">GCM10010439_71820</name>
</gene>
<comment type="caution">
    <text evidence="7">The sequence shown here is derived from an EMBL/GenBank/DDBJ whole genome shotgun (WGS) entry which is preliminary data.</text>
</comment>
<dbReference type="CDD" id="cd07989">
    <property type="entry name" value="LPLAT_AGPAT-like"/>
    <property type="match status" value="1"/>
</dbReference>
<keyword evidence="5" id="KW-0472">Membrane</keyword>
<evidence type="ECO:0000256" key="3">
    <source>
        <dbReference type="ARBA" id="ARBA00023315"/>
    </source>
</evidence>
<keyword evidence="5" id="KW-1133">Transmembrane helix</keyword>
<evidence type="ECO:0000256" key="4">
    <source>
        <dbReference type="RuleBase" id="RU361267"/>
    </source>
</evidence>
<evidence type="ECO:0000313" key="7">
    <source>
        <dbReference type="EMBL" id="GAA2738313.1"/>
    </source>
</evidence>
<comment type="catalytic activity">
    <reaction evidence="4">
        <text>a 1-acyl-sn-glycero-3-phosphate + an acyl-CoA = a 1,2-diacyl-sn-glycero-3-phosphate + CoA</text>
        <dbReference type="Rhea" id="RHEA:19709"/>
        <dbReference type="ChEBI" id="CHEBI:57287"/>
        <dbReference type="ChEBI" id="CHEBI:57970"/>
        <dbReference type="ChEBI" id="CHEBI:58342"/>
        <dbReference type="ChEBI" id="CHEBI:58608"/>
        <dbReference type="EC" id="2.3.1.51"/>
    </reaction>
</comment>
<comment type="domain">
    <text evidence="4">The HXXXXD motif is essential for acyltransferase activity and may constitute the binding site for the phosphate moiety of the glycerol-3-phosphate.</text>
</comment>
<dbReference type="EC" id="2.3.1.51" evidence="4"/>
<keyword evidence="3 4" id="KW-0012">Acyltransferase</keyword>
<comment type="similarity">
    <text evidence="1 4">Belongs to the 1-acyl-sn-glycerol-3-phosphate acyltransferase family.</text>
</comment>
<reference evidence="7 8" key="1">
    <citation type="journal article" date="2019" name="Int. J. Syst. Evol. Microbiol.">
        <title>The Global Catalogue of Microorganisms (GCM) 10K type strain sequencing project: providing services to taxonomists for standard genome sequencing and annotation.</title>
        <authorList>
            <consortium name="The Broad Institute Genomics Platform"/>
            <consortium name="The Broad Institute Genome Sequencing Center for Infectious Disease"/>
            <person name="Wu L."/>
            <person name="Ma J."/>
        </authorList>
    </citation>
    <scope>NUCLEOTIDE SEQUENCE [LARGE SCALE GENOMIC DNA]</scope>
    <source>
        <strain evidence="7 8">JCM 8201</strain>
    </source>
</reference>
<dbReference type="RefSeq" id="WP_344458119.1">
    <property type="nucleotide sequence ID" value="NZ_BAAATZ010000037.1"/>
</dbReference>
<organism evidence="7 8">
    <name type="scientific">Actinocorallia aurantiaca</name>
    <dbReference type="NCBI Taxonomy" id="46204"/>
    <lineage>
        <taxon>Bacteria</taxon>
        <taxon>Bacillati</taxon>
        <taxon>Actinomycetota</taxon>
        <taxon>Actinomycetes</taxon>
        <taxon>Streptosporangiales</taxon>
        <taxon>Thermomonosporaceae</taxon>
        <taxon>Actinocorallia</taxon>
    </lineage>
</organism>
<keyword evidence="4" id="KW-0594">Phospholipid biosynthesis</keyword>
<keyword evidence="2 4" id="KW-0808">Transferase</keyword>
<dbReference type="PANTHER" id="PTHR10434:SF11">
    <property type="entry name" value="1-ACYL-SN-GLYCEROL-3-PHOSPHATE ACYLTRANSFERASE"/>
    <property type="match status" value="1"/>
</dbReference>
<evidence type="ECO:0000259" key="6">
    <source>
        <dbReference type="SMART" id="SM00563"/>
    </source>
</evidence>
<keyword evidence="4" id="KW-1208">Phospholipid metabolism</keyword>
<protein>
    <recommendedName>
        <fullName evidence="4">1-acyl-sn-glycerol-3-phosphate acyltransferase</fullName>
        <ecNumber evidence="4">2.3.1.51</ecNumber>
    </recommendedName>
</protein>
<dbReference type="InterPro" id="IPR002123">
    <property type="entry name" value="Plipid/glycerol_acylTrfase"/>
</dbReference>
<dbReference type="Proteomes" id="UP001501842">
    <property type="component" value="Unassembled WGS sequence"/>
</dbReference>
<dbReference type="InterPro" id="IPR004552">
    <property type="entry name" value="AGP_acyltrans"/>
</dbReference>
<feature type="transmembrane region" description="Helical" evidence="5">
    <location>
        <begin position="13"/>
        <end position="38"/>
    </location>
</feature>
<sequence length="277" mass="30324">MLRRPWRTPGRRYAWRTVLALPTGVLATVVGAFVLLVLPRRWRRRRAVTDKVLRTWARICLFVTGTKVRVEGFERLDRSVAYVVVSNHPSNLDPMVHLAVFGSSLRVLAKRELFTVPLLGHALRAAGMVEVDRGNADRETINEEVARALADGVSLLIFPEGTCSPESGMRPFKPGAFVIAVDNGAPVVPVAVEGTGRAWPAGGARIFGGTVRILAGEPLPTEGLGRQDVSGLGDRVRERISLLLRAAADPDPDGRIPGWQGQIRRVWPLRAMQTSHS</sequence>
<dbReference type="SMART" id="SM00563">
    <property type="entry name" value="PlsC"/>
    <property type="match status" value="1"/>
</dbReference>
<dbReference type="EMBL" id="BAAATZ010000037">
    <property type="protein sequence ID" value="GAA2738313.1"/>
    <property type="molecule type" value="Genomic_DNA"/>
</dbReference>
<name>A0ABN3UTD1_9ACTN</name>
<accession>A0ABN3UTD1</accession>
<evidence type="ECO:0000256" key="2">
    <source>
        <dbReference type="ARBA" id="ARBA00022679"/>
    </source>
</evidence>
<dbReference type="SUPFAM" id="SSF69593">
    <property type="entry name" value="Glycerol-3-phosphate (1)-acyltransferase"/>
    <property type="match status" value="1"/>
</dbReference>
<evidence type="ECO:0000313" key="8">
    <source>
        <dbReference type="Proteomes" id="UP001501842"/>
    </source>
</evidence>
<dbReference type="PANTHER" id="PTHR10434">
    <property type="entry name" value="1-ACYL-SN-GLYCEROL-3-PHOSPHATE ACYLTRANSFERASE"/>
    <property type="match status" value="1"/>
</dbReference>
<evidence type="ECO:0000256" key="1">
    <source>
        <dbReference type="ARBA" id="ARBA00008655"/>
    </source>
</evidence>
<evidence type="ECO:0000256" key="5">
    <source>
        <dbReference type="SAM" id="Phobius"/>
    </source>
</evidence>